<feature type="compositionally biased region" description="Basic and acidic residues" evidence="5">
    <location>
        <begin position="34"/>
        <end position="110"/>
    </location>
</feature>
<dbReference type="PROSITE" id="PS50103">
    <property type="entry name" value="ZF_C3H1"/>
    <property type="match status" value="2"/>
</dbReference>
<organism evidence="8 9">
    <name type="scientific">Prorocentrum cordatum</name>
    <dbReference type="NCBI Taxonomy" id="2364126"/>
    <lineage>
        <taxon>Eukaryota</taxon>
        <taxon>Sar</taxon>
        <taxon>Alveolata</taxon>
        <taxon>Dinophyceae</taxon>
        <taxon>Prorocentrales</taxon>
        <taxon>Prorocentraceae</taxon>
        <taxon>Prorocentrum</taxon>
    </lineage>
</organism>
<dbReference type="InterPro" id="IPR001202">
    <property type="entry name" value="WW_dom"/>
</dbReference>
<accession>A0ABN9S2I1</accession>
<dbReference type="InterPro" id="IPR000571">
    <property type="entry name" value="Znf_CCCH"/>
</dbReference>
<dbReference type="SUPFAM" id="SSF90229">
    <property type="entry name" value="CCCH zinc finger"/>
    <property type="match status" value="1"/>
</dbReference>
<dbReference type="Pfam" id="PF00642">
    <property type="entry name" value="zf-CCCH"/>
    <property type="match status" value="1"/>
</dbReference>
<evidence type="ECO:0000256" key="4">
    <source>
        <dbReference type="PROSITE-ProRule" id="PRU00723"/>
    </source>
</evidence>
<keyword evidence="2 4" id="KW-0863">Zinc-finger</keyword>
<sequence length="317" mass="35468">MSATQKQISRQKRQWKAAVAEGKEFKPKGAWLFDPEKETQALKKAKVVHDHDSGHQEGKQTEKGKAAEQAEKTTRNQKDGKEAHQHDERGHHGGEKDKKETTEKKDEETGKQQGGEEETQQNAKGHYSWERQGWRPLCRDFKRGRCSYGARCRFYHSGADASAGSSTDNGGGSRPACFHYKAGSCLYGEKCWYKHEVGDAGPAAKDSGAVYEDSDIPKPGDLIQQTPDEAALTASIAQWAVETEWELRTTRSNKEVWFSIDSHESLWNEPSANEKAKLVEKRRDMQKTVRIRAAGLATKAAALLAKWGVPMDELDKV</sequence>
<feature type="zinc finger region" description="C3H1-type" evidence="4">
    <location>
        <begin position="171"/>
        <end position="198"/>
    </location>
</feature>
<evidence type="ECO:0000313" key="8">
    <source>
        <dbReference type="EMBL" id="CAK0825962.1"/>
    </source>
</evidence>
<evidence type="ECO:0000259" key="7">
    <source>
        <dbReference type="PROSITE" id="PS50103"/>
    </source>
</evidence>
<dbReference type="SMART" id="SM00356">
    <property type="entry name" value="ZnF_C3H1"/>
    <property type="match status" value="2"/>
</dbReference>
<evidence type="ECO:0000256" key="3">
    <source>
        <dbReference type="ARBA" id="ARBA00022833"/>
    </source>
</evidence>
<dbReference type="EMBL" id="CAUYUJ010009136">
    <property type="protein sequence ID" value="CAK0825962.1"/>
    <property type="molecule type" value="Genomic_DNA"/>
</dbReference>
<name>A0ABN9S2I1_9DINO</name>
<dbReference type="PROSITE" id="PS50020">
    <property type="entry name" value="WW_DOMAIN_2"/>
    <property type="match status" value="1"/>
</dbReference>
<evidence type="ECO:0000256" key="2">
    <source>
        <dbReference type="ARBA" id="ARBA00022771"/>
    </source>
</evidence>
<comment type="caution">
    <text evidence="8">The sequence shown here is derived from an EMBL/GenBank/DDBJ whole genome shotgun (WGS) entry which is preliminary data.</text>
</comment>
<feature type="domain" description="C3H1-type" evidence="7">
    <location>
        <begin position="137"/>
        <end position="159"/>
    </location>
</feature>
<feature type="domain" description="C3H1-type" evidence="7">
    <location>
        <begin position="171"/>
        <end position="198"/>
    </location>
</feature>
<reference evidence="8" key="1">
    <citation type="submission" date="2023-10" db="EMBL/GenBank/DDBJ databases">
        <authorList>
            <person name="Chen Y."/>
            <person name="Shah S."/>
            <person name="Dougan E. K."/>
            <person name="Thang M."/>
            <person name="Chan C."/>
        </authorList>
    </citation>
    <scope>NUCLEOTIDE SEQUENCE [LARGE SCALE GENOMIC DNA]</scope>
</reference>
<proteinExistence type="predicted"/>
<feature type="region of interest" description="Disordered" evidence="5">
    <location>
        <begin position="1"/>
        <end position="128"/>
    </location>
</feature>
<gene>
    <name evidence="8" type="ORF">PCOR1329_LOCUS25945</name>
</gene>
<feature type="zinc finger region" description="C3H1-type" evidence="4">
    <location>
        <begin position="137"/>
        <end position="159"/>
    </location>
</feature>
<dbReference type="Proteomes" id="UP001189429">
    <property type="component" value="Unassembled WGS sequence"/>
</dbReference>
<evidence type="ECO:0000259" key="6">
    <source>
        <dbReference type="PROSITE" id="PS50020"/>
    </source>
</evidence>
<dbReference type="Gene3D" id="3.30.1370.210">
    <property type="match status" value="1"/>
</dbReference>
<dbReference type="InterPro" id="IPR036855">
    <property type="entry name" value="Znf_CCCH_sf"/>
</dbReference>
<keyword evidence="1 4" id="KW-0479">Metal-binding</keyword>
<keyword evidence="9" id="KW-1185">Reference proteome</keyword>
<feature type="domain" description="WW" evidence="6">
    <location>
        <begin position="239"/>
        <end position="272"/>
    </location>
</feature>
<evidence type="ECO:0000256" key="5">
    <source>
        <dbReference type="SAM" id="MobiDB-lite"/>
    </source>
</evidence>
<protein>
    <submittedName>
        <fullName evidence="8">Uncharacterized protein</fullName>
    </submittedName>
</protein>
<keyword evidence="3 4" id="KW-0862">Zinc</keyword>
<evidence type="ECO:0000256" key="1">
    <source>
        <dbReference type="ARBA" id="ARBA00022723"/>
    </source>
</evidence>
<evidence type="ECO:0000313" key="9">
    <source>
        <dbReference type="Proteomes" id="UP001189429"/>
    </source>
</evidence>